<proteinExistence type="predicted"/>
<dbReference type="RefSeq" id="WP_346059916.1">
    <property type="nucleotide sequence ID" value="NZ_BAAAVQ010000067.1"/>
</dbReference>
<dbReference type="PANTHER" id="PTHR36302:SF1">
    <property type="entry name" value="COPPER CHAPERONE PCU(A)C"/>
    <property type="match status" value="1"/>
</dbReference>
<dbReference type="PANTHER" id="PTHR36302">
    <property type="entry name" value="BLR7088 PROTEIN"/>
    <property type="match status" value="1"/>
</dbReference>
<evidence type="ECO:0000313" key="3">
    <source>
        <dbReference type="EMBL" id="MFC4715256.1"/>
    </source>
</evidence>
<protein>
    <submittedName>
        <fullName evidence="3">Copper chaperone PCu(A)C</fullName>
    </submittedName>
</protein>
<dbReference type="Pfam" id="PF04314">
    <property type="entry name" value="PCuAC"/>
    <property type="match status" value="1"/>
</dbReference>
<sequence length="190" mass="19906">MKTSFALPSIALSSAVLIALAGCAANPAENSSSTPAGASITMTDPWVKAADEGMSAGFGTIENTGDQDVTVTSVTSPASTDLELHETVANESGAMVMREKTGGFTIAAHSELHLEPGGNHIMLMDLTEPLQPGSEVRMTLTFSDESTFDITAPVKDFAGANENYEGSEHEGMEHNEMKMDDSASESAHDH</sequence>
<organism evidence="3 4">
    <name type="scientific">Glutamicibacter bergerei</name>
    <dbReference type="NCBI Taxonomy" id="256702"/>
    <lineage>
        <taxon>Bacteria</taxon>
        <taxon>Bacillati</taxon>
        <taxon>Actinomycetota</taxon>
        <taxon>Actinomycetes</taxon>
        <taxon>Micrococcales</taxon>
        <taxon>Micrococcaceae</taxon>
        <taxon>Glutamicibacter</taxon>
    </lineage>
</organism>
<keyword evidence="2" id="KW-0732">Signal</keyword>
<dbReference type="EMBL" id="JBHSHE010000015">
    <property type="protein sequence ID" value="MFC4715256.1"/>
    <property type="molecule type" value="Genomic_DNA"/>
</dbReference>
<feature type="region of interest" description="Disordered" evidence="1">
    <location>
        <begin position="161"/>
        <end position="190"/>
    </location>
</feature>
<keyword evidence="4" id="KW-1185">Reference proteome</keyword>
<evidence type="ECO:0000256" key="1">
    <source>
        <dbReference type="SAM" id="MobiDB-lite"/>
    </source>
</evidence>
<feature type="chain" id="PRO_5047225140" evidence="2">
    <location>
        <begin position="22"/>
        <end position="190"/>
    </location>
</feature>
<evidence type="ECO:0000256" key="2">
    <source>
        <dbReference type="SAM" id="SignalP"/>
    </source>
</evidence>
<comment type="caution">
    <text evidence="3">The sequence shown here is derived from an EMBL/GenBank/DDBJ whole genome shotgun (WGS) entry which is preliminary data.</text>
</comment>
<dbReference type="PROSITE" id="PS51257">
    <property type="entry name" value="PROKAR_LIPOPROTEIN"/>
    <property type="match status" value="1"/>
</dbReference>
<feature type="compositionally biased region" description="Basic and acidic residues" evidence="1">
    <location>
        <begin position="166"/>
        <end position="190"/>
    </location>
</feature>
<evidence type="ECO:0000313" key="4">
    <source>
        <dbReference type="Proteomes" id="UP001595884"/>
    </source>
</evidence>
<dbReference type="InterPro" id="IPR036182">
    <property type="entry name" value="PCuAC_sf"/>
</dbReference>
<dbReference type="Gene3D" id="2.60.40.1890">
    <property type="entry name" value="PCu(A)C copper chaperone"/>
    <property type="match status" value="1"/>
</dbReference>
<dbReference type="SUPFAM" id="SSF110087">
    <property type="entry name" value="DR1885-like metal-binding protein"/>
    <property type="match status" value="1"/>
</dbReference>
<feature type="signal peptide" evidence="2">
    <location>
        <begin position="1"/>
        <end position="21"/>
    </location>
</feature>
<accession>A0ABV9MJB3</accession>
<dbReference type="InterPro" id="IPR007410">
    <property type="entry name" value="LpqE-like"/>
</dbReference>
<name>A0ABV9MJB3_9MICC</name>
<reference evidence="4" key="1">
    <citation type="journal article" date="2019" name="Int. J. Syst. Evol. Microbiol.">
        <title>The Global Catalogue of Microorganisms (GCM) 10K type strain sequencing project: providing services to taxonomists for standard genome sequencing and annotation.</title>
        <authorList>
            <consortium name="The Broad Institute Genomics Platform"/>
            <consortium name="The Broad Institute Genome Sequencing Center for Infectious Disease"/>
            <person name="Wu L."/>
            <person name="Ma J."/>
        </authorList>
    </citation>
    <scope>NUCLEOTIDE SEQUENCE [LARGE SCALE GENOMIC DNA]</scope>
    <source>
        <strain evidence="4">CGMCC 1.12849</strain>
    </source>
</reference>
<dbReference type="InterPro" id="IPR058248">
    <property type="entry name" value="Lxx211020-like"/>
</dbReference>
<dbReference type="Proteomes" id="UP001595884">
    <property type="component" value="Unassembled WGS sequence"/>
</dbReference>
<gene>
    <name evidence="3" type="ORF">ACFO7V_03760</name>
</gene>